<keyword evidence="1" id="KW-0812">Transmembrane</keyword>
<feature type="transmembrane region" description="Helical" evidence="1">
    <location>
        <begin position="62"/>
        <end position="85"/>
    </location>
</feature>
<reference evidence="2 3" key="1">
    <citation type="submission" date="2024-03" db="EMBL/GenBank/DDBJ databases">
        <title>Chitinophaga caseinilytica sp. nov., a casein hydrolysing bacterium isolated from forest soil.</title>
        <authorList>
            <person name="Lee D.S."/>
            <person name="Han D.M."/>
            <person name="Baek J.H."/>
            <person name="Choi D.G."/>
            <person name="Jeon J.H."/>
            <person name="Jeon C.O."/>
        </authorList>
    </citation>
    <scope>NUCLEOTIDE SEQUENCE [LARGE SCALE GENOMIC DNA]</scope>
    <source>
        <strain evidence="2 3">KACC 19118</strain>
    </source>
</reference>
<organism evidence="2 3">
    <name type="scientific">Chitinophaga caseinilytica</name>
    <dbReference type="NCBI Taxonomy" id="2267521"/>
    <lineage>
        <taxon>Bacteria</taxon>
        <taxon>Pseudomonadati</taxon>
        <taxon>Bacteroidota</taxon>
        <taxon>Chitinophagia</taxon>
        <taxon>Chitinophagales</taxon>
        <taxon>Chitinophagaceae</taxon>
        <taxon>Chitinophaga</taxon>
    </lineage>
</organism>
<feature type="transmembrane region" description="Helical" evidence="1">
    <location>
        <begin position="21"/>
        <end position="47"/>
    </location>
</feature>
<proteinExistence type="predicted"/>
<dbReference type="RefSeq" id="WP_341840134.1">
    <property type="nucleotide sequence ID" value="NZ_CP149792.1"/>
</dbReference>
<gene>
    <name evidence="2" type="ORF">WJU22_21010</name>
</gene>
<evidence type="ECO:0000313" key="3">
    <source>
        <dbReference type="Proteomes" id="UP001449657"/>
    </source>
</evidence>
<keyword evidence="1" id="KW-1133">Transmembrane helix</keyword>
<dbReference type="EMBL" id="CP150096">
    <property type="protein sequence ID" value="WZN45382.1"/>
    <property type="molecule type" value="Genomic_DNA"/>
</dbReference>
<accession>A0ABZ2Z235</accession>
<evidence type="ECO:0000313" key="2">
    <source>
        <dbReference type="EMBL" id="WZN45382.1"/>
    </source>
</evidence>
<protein>
    <recommendedName>
        <fullName evidence="4">Transmembrane protein</fullName>
    </recommendedName>
</protein>
<evidence type="ECO:0000256" key="1">
    <source>
        <dbReference type="SAM" id="Phobius"/>
    </source>
</evidence>
<name>A0ABZ2Z235_9BACT</name>
<keyword evidence="3" id="KW-1185">Reference proteome</keyword>
<sequence length="161" mass="18408">MLTRDLLASIRLQVPPRATLVPLWMHLLMGLLVLLYVLCMCIGIFTIQETLQGKEDAIYKKWFSFVMSLVVFMFAALVAGCVLIWCSWRQAVNFTVAPAVVVSLLMLLSVVVCFTDEGSWRAIYVVLPFTILQLAFSVRLFLIQGQWKLRPRTKSDKYESK</sequence>
<feature type="transmembrane region" description="Helical" evidence="1">
    <location>
        <begin position="92"/>
        <end position="111"/>
    </location>
</feature>
<keyword evidence="1" id="KW-0472">Membrane</keyword>
<evidence type="ECO:0008006" key="4">
    <source>
        <dbReference type="Google" id="ProtNLM"/>
    </source>
</evidence>
<dbReference type="Proteomes" id="UP001449657">
    <property type="component" value="Chromosome"/>
</dbReference>
<feature type="transmembrane region" description="Helical" evidence="1">
    <location>
        <begin position="123"/>
        <end position="142"/>
    </location>
</feature>